<organism evidence="8 9">
    <name type="scientific">Xylaria multiplex</name>
    <dbReference type="NCBI Taxonomy" id="323545"/>
    <lineage>
        <taxon>Eukaryota</taxon>
        <taxon>Fungi</taxon>
        <taxon>Dikarya</taxon>
        <taxon>Ascomycota</taxon>
        <taxon>Pezizomycotina</taxon>
        <taxon>Sordariomycetes</taxon>
        <taxon>Xylariomycetidae</taxon>
        <taxon>Xylariales</taxon>
        <taxon>Xylariaceae</taxon>
        <taxon>Xylaria</taxon>
    </lineage>
</organism>
<comment type="cofactor">
    <cofactor evidence="1">
        <name>Mg(2+)</name>
        <dbReference type="ChEBI" id="CHEBI:18420"/>
    </cofactor>
</comment>
<dbReference type="Gene3D" id="1.50.10.160">
    <property type="match status" value="1"/>
</dbReference>
<comment type="similarity">
    <text evidence="2">Belongs to the terpene synthase family.</text>
</comment>
<dbReference type="GO" id="GO:0000287">
    <property type="term" value="F:magnesium ion binding"/>
    <property type="evidence" value="ECO:0007669"/>
    <property type="project" value="TreeGrafter"/>
</dbReference>
<dbReference type="AlphaFoldDB" id="A0A7C8MRP7"/>
<name>A0A7C8MRP7_9PEZI</name>
<dbReference type="InterPro" id="IPR050148">
    <property type="entry name" value="Terpene_synthase-like"/>
</dbReference>
<dbReference type="PANTHER" id="PTHR31739">
    <property type="entry name" value="ENT-COPALYL DIPHOSPHATE SYNTHASE, CHLOROPLASTIC"/>
    <property type="match status" value="1"/>
</dbReference>
<accession>A0A7C8MRP7</accession>
<feature type="region of interest" description="Disordered" evidence="7">
    <location>
        <begin position="696"/>
        <end position="721"/>
    </location>
</feature>
<comment type="caution">
    <text evidence="8">The sequence shown here is derived from an EMBL/GenBank/DDBJ whole genome shotgun (WGS) entry which is preliminary data.</text>
</comment>
<dbReference type="PIRSF" id="PIRSF036498">
    <property type="entry name" value="Ent-kaurene_synthase_fungi"/>
    <property type="match status" value="1"/>
</dbReference>
<evidence type="ECO:0000256" key="1">
    <source>
        <dbReference type="ARBA" id="ARBA00001946"/>
    </source>
</evidence>
<dbReference type="Proteomes" id="UP000481858">
    <property type="component" value="Unassembled WGS sequence"/>
</dbReference>
<dbReference type="SUPFAM" id="SSF48239">
    <property type="entry name" value="Terpenoid cyclases/Protein prenyltransferases"/>
    <property type="match status" value="2"/>
</dbReference>
<dbReference type="GO" id="GO:0010333">
    <property type="term" value="F:terpene synthase activity"/>
    <property type="evidence" value="ECO:0007669"/>
    <property type="project" value="InterPro"/>
</dbReference>
<evidence type="ECO:0000256" key="2">
    <source>
        <dbReference type="ARBA" id="ARBA00006333"/>
    </source>
</evidence>
<dbReference type="OrthoDB" id="2343925at2759"/>
<evidence type="ECO:0008006" key="10">
    <source>
        <dbReference type="Google" id="ProtNLM"/>
    </source>
</evidence>
<proteinExistence type="inferred from homology"/>
<keyword evidence="3" id="KW-0479">Metal-binding</keyword>
<protein>
    <recommendedName>
        <fullName evidence="10">Ent-kaurene synthase</fullName>
    </recommendedName>
</protein>
<dbReference type="GO" id="GO:0016102">
    <property type="term" value="P:diterpenoid biosynthetic process"/>
    <property type="evidence" value="ECO:0007669"/>
    <property type="project" value="TreeGrafter"/>
</dbReference>
<keyword evidence="6" id="KW-0456">Lyase</keyword>
<evidence type="ECO:0000256" key="4">
    <source>
        <dbReference type="ARBA" id="ARBA00022842"/>
    </source>
</evidence>
<keyword evidence="4" id="KW-0460">Magnesium</keyword>
<keyword evidence="9" id="KW-1185">Reference proteome</keyword>
<evidence type="ECO:0000313" key="8">
    <source>
        <dbReference type="EMBL" id="KAF2967053.1"/>
    </source>
</evidence>
<evidence type="ECO:0000256" key="3">
    <source>
        <dbReference type="ARBA" id="ARBA00022723"/>
    </source>
</evidence>
<dbReference type="GO" id="GO:0016853">
    <property type="term" value="F:isomerase activity"/>
    <property type="evidence" value="ECO:0007669"/>
    <property type="project" value="UniProtKB-KW"/>
</dbReference>
<evidence type="ECO:0000256" key="6">
    <source>
        <dbReference type="ARBA" id="ARBA00023239"/>
    </source>
</evidence>
<dbReference type="PANTHER" id="PTHR31739:SF25">
    <property type="entry name" value="(E,E)-GERANYLLINALOOL SYNTHASE"/>
    <property type="match status" value="1"/>
</dbReference>
<dbReference type="EMBL" id="WUBL01000075">
    <property type="protein sequence ID" value="KAF2967053.1"/>
    <property type="molecule type" value="Genomic_DNA"/>
</dbReference>
<reference evidence="8 9" key="1">
    <citation type="submission" date="2019-12" db="EMBL/GenBank/DDBJ databases">
        <title>Draft genome sequence of the ascomycete Xylaria multiplex DSM 110363.</title>
        <authorList>
            <person name="Buettner E."/>
            <person name="Kellner H."/>
        </authorList>
    </citation>
    <scope>NUCLEOTIDE SEQUENCE [LARGE SCALE GENOMIC DNA]</scope>
    <source>
        <strain evidence="8 9">DSM 110363</strain>
    </source>
</reference>
<evidence type="ECO:0000313" key="9">
    <source>
        <dbReference type="Proteomes" id="UP000481858"/>
    </source>
</evidence>
<sequence>MSAMSDRQKVELSRGVVEGARRAVRRLAECSSQPNGFGSFSISIYDTAWLAMIRDPVVPGRWLFPESYSYLLLHQTEDGMWPTYASPIDGILNTLAGLLALLKHHNSNTINIDDPHLAKYWDVPKRVEKARIALQSALNDWDVNQTLHVGFEMLVPGLLRQLDEEGVVFEFDGKSALMTLYQKKLAKTHPDMVASKQPTTLLHSLEALIGAFDFGLVRHHCSAYGGMLGSPASTAAYLLYSPEWDVRAQSYLENVISSYGSCGGVPSGFPAPVFEISWIISTLFTSDFSVEDFLEGDLHIVTEYLRKAISNQDGVLGFAPTFVPDADDTAKSLIALTALGLEIDRAPLIRNFEGSTHFKTYQFERTPSISANCNVLLALLTSPDVDQYVPQIEKAVKFLCNCWNANRLQDKWNLAPEYTYMLLASALYQLLSVYSHGSLRDFAENVIKIDVPIILVQLLGRTLFKQQNDGSWEGSVERTSYGVLLISYALKLPWPLPIKQHAEAAFLKAKTYLEAHAKEWATGDYLWIEKVTYRLPTVAEAYCLAAMNSSVGEQPWTSGVKQIFEINDTRIKRMASFFGHLPLLQGLSDAAMTFAIYEAAIFSGRLKQARLDIFPRDDIAMSADKYLEYIPIAWTTTNAANGFALSGDELWEMMVISMLNYQADEYMESAIASLAEPSPQVLGRMIGTEIRNSEPGLTTHSSFHSNPTVYSPSQSDCGSPPQSPAFKHVVEVLFKYIRYVKRHPALLRSPEAAQLRVMQELEKFLLAHLAHNADNAQLREHQHSGGLTPVSCHDQVPYYDWVRTTGANDTSCPYSFAFFCCLISSSGSHCLASIEQRYLARELCLHLATLCRQYNDYGSAMRDNAEGNLNSLHFLEFTDRDEQSLFSQTAAEDDGRENSLEKAKGLLMKVAGIERTIMQVCWETLSPSLDKDVRIKLKAFIDVTDLFGQIYVARDIASKAQQF</sequence>
<dbReference type="InParanoid" id="A0A7C8MRP7"/>
<evidence type="ECO:0000256" key="7">
    <source>
        <dbReference type="SAM" id="MobiDB-lite"/>
    </source>
</evidence>
<dbReference type="InterPro" id="IPR017057">
    <property type="entry name" value="Ent-kaurene_synthase_fun"/>
</dbReference>
<gene>
    <name evidence="8" type="ORF">GQX73_g6510</name>
</gene>
<feature type="compositionally biased region" description="Polar residues" evidence="7">
    <location>
        <begin position="696"/>
        <end position="717"/>
    </location>
</feature>
<evidence type="ECO:0000256" key="5">
    <source>
        <dbReference type="ARBA" id="ARBA00023235"/>
    </source>
</evidence>
<dbReference type="Gene3D" id="1.50.10.20">
    <property type="match status" value="1"/>
</dbReference>
<keyword evidence="5" id="KW-0413">Isomerase</keyword>
<dbReference type="InterPro" id="IPR008930">
    <property type="entry name" value="Terpenoid_cyclase/PrenylTrfase"/>
</dbReference>